<organism evidence="2 3">
    <name type="scientific">Candidatus Uhrbacteria bacterium GW2011_GWC2_41_11</name>
    <dbReference type="NCBI Taxonomy" id="1618985"/>
    <lineage>
        <taxon>Bacteria</taxon>
        <taxon>Candidatus Uhriibacteriota</taxon>
    </lineage>
</organism>
<comment type="caution">
    <text evidence="2">The sequence shown here is derived from an EMBL/GenBank/DDBJ whole genome shotgun (WGS) entry which is preliminary data.</text>
</comment>
<proteinExistence type="inferred from homology"/>
<keyword evidence="2" id="KW-0808">Transferase</keyword>
<comment type="catalytic activity">
    <reaction evidence="1">
        <text>L-glutamyl-tRNA(Gln) + L-glutamine + ATP + H2O = L-glutaminyl-tRNA(Gln) + L-glutamate + ADP + phosphate + H(+)</text>
        <dbReference type="Rhea" id="RHEA:17521"/>
        <dbReference type="Rhea" id="RHEA-COMP:9681"/>
        <dbReference type="Rhea" id="RHEA-COMP:9684"/>
        <dbReference type="ChEBI" id="CHEBI:15377"/>
        <dbReference type="ChEBI" id="CHEBI:15378"/>
        <dbReference type="ChEBI" id="CHEBI:29985"/>
        <dbReference type="ChEBI" id="CHEBI:30616"/>
        <dbReference type="ChEBI" id="CHEBI:43474"/>
        <dbReference type="ChEBI" id="CHEBI:58359"/>
        <dbReference type="ChEBI" id="CHEBI:78520"/>
        <dbReference type="ChEBI" id="CHEBI:78521"/>
        <dbReference type="ChEBI" id="CHEBI:456216"/>
    </reaction>
</comment>
<dbReference type="SUPFAM" id="SSF141000">
    <property type="entry name" value="Glu-tRNAGln amidotransferase C subunit"/>
    <property type="match status" value="1"/>
</dbReference>
<dbReference type="EC" id="6.3.5.-" evidence="1"/>
<dbReference type="GO" id="GO:0050566">
    <property type="term" value="F:asparaginyl-tRNA synthase (glutamine-hydrolyzing) activity"/>
    <property type="evidence" value="ECO:0007669"/>
    <property type="project" value="RHEA"/>
</dbReference>
<dbReference type="NCBIfam" id="TIGR00135">
    <property type="entry name" value="gatC"/>
    <property type="match status" value="1"/>
</dbReference>
<dbReference type="GO" id="GO:0005524">
    <property type="term" value="F:ATP binding"/>
    <property type="evidence" value="ECO:0007669"/>
    <property type="project" value="UniProtKB-KW"/>
</dbReference>
<keyword evidence="1" id="KW-0547">Nucleotide-binding</keyword>
<evidence type="ECO:0000256" key="1">
    <source>
        <dbReference type="HAMAP-Rule" id="MF_00122"/>
    </source>
</evidence>
<dbReference type="Pfam" id="PF02686">
    <property type="entry name" value="GatC"/>
    <property type="match status" value="1"/>
</dbReference>
<accession>A0A0G0UCH3</accession>
<sequence length="101" mass="11492">MSLTIEEVHHIARLARLQITEEEAERYRVQIGSILEYVAKLQSLDTEGVPELAHGSGLSNVWRTDEVTSSDKINRASFLEAFPHREGDLLQVQAVFEERTE</sequence>
<keyword evidence="1" id="KW-0648">Protein biosynthesis</keyword>
<reference evidence="2 3" key="1">
    <citation type="journal article" date="2015" name="Nature">
        <title>rRNA introns, odd ribosomes, and small enigmatic genomes across a large radiation of phyla.</title>
        <authorList>
            <person name="Brown C.T."/>
            <person name="Hug L.A."/>
            <person name="Thomas B.C."/>
            <person name="Sharon I."/>
            <person name="Castelle C.J."/>
            <person name="Singh A."/>
            <person name="Wilkins M.J."/>
            <person name="Williams K.H."/>
            <person name="Banfield J.F."/>
        </authorList>
    </citation>
    <scope>NUCLEOTIDE SEQUENCE [LARGE SCALE GENOMIC DNA]</scope>
</reference>
<dbReference type="EMBL" id="LCAH01000010">
    <property type="protein sequence ID" value="KKR86634.1"/>
    <property type="molecule type" value="Genomic_DNA"/>
</dbReference>
<dbReference type="InterPro" id="IPR003837">
    <property type="entry name" value="GatC"/>
</dbReference>
<dbReference type="GO" id="GO:0016740">
    <property type="term" value="F:transferase activity"/>
    <property type="evidence" value="ECO:0007669"/>
    <property type="project" value="UniProtKB-KW"/>
</dbReference>
<comment type="catalytic activity">
    <reaction evidence="1">
        <text>L-aspartyl-tRNA(Asn) + L-glutamine + ATP + H2O = L-asparaginyl-tRNA(Asn) + L-glutamate + ADP + phosphate + 2 H(+)</text>
        <dbReference type="Rhea" id="RHEA:14513"/>
        <dbReference type="Rhea" id="RHEA-COMP:9674"/>
        <dbReference type="Rhea" id="RHEA-COMP:9677"/>
        <dbReference type="ChEBI" id="CHEBI:15377"/>
        <dbReference type="ChEBI" id="CHEBI:15378"/>
        <dbReference type="ChEBI" id="CHEBI:29985"/>
        <dbReference type="ChEBI" id="CHEBI:30616"/>
        <dbReference type="ChEBI" id="CHEBI:43474"/>
        <dbReference type="ChEBI" id="CHEBI:58359"/>
        <dbReference type="ChEBI" id="CHEBI:78515"/>
        <dbReference type="ChEBI" id="CHEBI:78516"/>
        <dbReference type="ChEBI" id="CHEBI:456216"/>
    </reaction>
</comment>
<evidence type="ECO:0000313" key="3">
    <source>
        <dbReference type="Proteomes" id="UP000034616"/>
    </source>
</evidence>
<comment type="subunit">
    <text evidence="1">Heterotrimer of A, B and C subunits.</text>
</comment>
<evidence type="ECO:0000313" key="2">
    <source>
        <dbReference type="EMBL" id="KKR86634.1"/>
    </source>
</evidence>
<comment type="function">
    <text evidence="1">Allows the formation of correctly charged Asn-tRNA(Asn) or Gln-tRNA(Gln) through the transamidation of misacylated Asp-tRNA(Asn) or Glu-tRNA(Gln) in organisms which lack either or both of asparaginyl-tRNA or glutaminyl-tRNA synthetases. The reaction takes place in the presence of glutamine and ATP through an activated phospho-Asp-tRNA(Asn) or phospho-Glu-tRNA(Gln).</text>
</comment>
<dbReference type="GO" id="GO:0006412">
    <property type="term" value="P:translation"/>
    <property type="evidence" value="ECO:0007669"/>
    <property type="project" value="UniProtKB-UniRule"/>
</dbReference>
<dbReference type="Gene3D" id="1.10.20.60">
    <property type="entry name" value="Glu-tRNAGln amidotransferase C subunit, N-terminal domain"/>
    <property type="match status" value="1"/>
</dbReference>
<keyword evidence="1" id="KW-0436">Ligase</keyword>
<dbReference type="InterPro" id="IPR036113">
    <property type="entry name" value="Asp/Glu-ADT_sf_sub_c"/>
</dbReference>
<comment type="similarity">
    <text evidence="1">Belongs to the GatC family.</text>
</comment>
<gene>
    <name evidence="1" type="primary">gatC</name>
    <name evidence="2" type="ORF">UU35_C0010G0012</name>
</gene>
<dbReference type="GO" id="GO:0006450">
    <property type="term" value="P:regulation of translational fidelity"/>
    <property type="evidence" value="ECO:0007669"/>
    <property type="project" value="InterPro"/>
</dbReference>
<keyword evidence="1" id="KW-0067">ATP-binding</keyword>
<dbReference type="AlphaFoldDB" id="A0A0G0UCH3"/>
<name>A0A0G0UCH3_9BACT</name>
<protein>
    <recommendedName>
        <fullName evidence="1">Aspartyl/glutamyl-tRNA(Asn/Gln) amidotransferase subunit C</fullName>
        <shortName evidence="1">Asp/Glu-ADT subunit C</shortName>
        <ecNumber evidence="1">6.3.5.-</ecNumber>
    </recommendedName>
</protein>
<dbReference type="Proteomes" id="UP000034616">
    <property type="component" value="Unassembled WGS sequence"/>
</dbReference>
<dbReference type="HAMAP" id="MF_00122">
    <property type="entry name" value="GatC"/>
    <property type="match status" value="1"/>
</dbReference>
<dbReference type="GO" id="GO:0050567">
    <property type="term" value="F:glutaminyl-tRNA synthase (glutamine-hydrolyzing) activity"/>
    <property type="evidence" value="ECO:0007669"/>
    <property type="project" value="UniProtKB-UniRule"/>
</dbReference>